<dbReference type="Pfam" id="PF17806">
    <property type="entry name" value="SO_alpha_A3"/>
    <property type="match status" value="1"/>
</dbReference>
<evidence type="ECO:0000313" key="5">
    <source>
        <dbReference type="Proteomes" id="UP000249688"/>
    </source>
</evidence>
<name>A0A2W7HXJ2_9PROT</name>
<protein>
    <submittedName>
        <fullName evidence="4">Thioredoxin reductase</fullName>
    </submittedName>
</protein>
<dbReference type="PANTHER" id="PTHR42949:SF3">
    <property type="entry name" value="ANAEROBIC GLYCEROL-3-PHOSPHATE DEHYDROGENASE SUBUNIT B"/>
    <property type="match status" value="1"/>
</dbReference>
<dbReference type="Pfam" id="PF07992">
    <property type="entry name" value="Pyr_redox_2"/>
    <property type="match status" value="1"/>
</dbReference>
<dbReference type="CDD" id="cd19946">
    <property type="entry name" value="GlpA-like_Fer2_BFD-like"/>
    <property type="match status" value="1"/>
</dbReference>
<dbReference type="Gene3D" id="1.10.10.1100">
    <property type="entry name" value="BFD-like [2Fe-2S]-binding domain"/>
    <property type="match status" value="1"/>
</dbReference>
<dbReference type="PRINTS" id="PR00411">
    <property type="entry name" value="PNDRDTASEI"/>
</dbReference>
<dbReference type="Proteomes" id="UP000249688">
    <property type="component" value="Unassembled WGS sequence"/>
</dbReference>
<dbReference type="EMBL" id="QKYU01000030">
    <property type="protein sequence ID" value="PZW39286.1"/>
    <property type="molecule type" value="Genomic_DNA"/>
</dbReference>
<dbReference type="InterPro" id="IPR036188">
    <property type="entry name" value="FAD/NAD-bd_sf"/>
</dbReference>
<dbReference type="Gene3D" id="3.50.50.60">
    <property type="entry name" value="FAD/NAD(P)-binding domain"/>
    <property type="match status" value="2"/>
</dbReference>
<feature type="domain" description="SoxA A3" evidence="3">
    <location>
        <begin position="419"/>
        <end position="474"/>
    </location>
</feature>
<dbReference type="AlphaFoldDB" id="A0A2W7HXJ2"/>
<accession>A0A2W7HXJ2</accession>
<dbReference type="InterPro" id="IPR023753">
    <property type="entry name" value="FAD/NAD-binding_dom"/>
</dbReference>
<feature type="domain" description="FAD/NAD(P)-binding" evidence="2">
    <location>
        <begin position="21"/>
        <end position="328"/>
    </location>
</feature>
<evidence type="ECO:0000256" key="1">
    <source>
        <dbReference type="ARBA" id="ARBA00023002"/>
    </source>
</evidence>
<dbReference type="InterPro" id="IPR051691">
    <property type="entry name" value="Metab_Enz_Cyan_OpOx_G3PDH"/>
</dbReference>
<evidence type="ECO:0000259" key="3">
    <source>
        <dbReference type="Pfam" id="PF17806"/>
    </source>
</evidence>
<proteinExistence type="predicted"/>
<organism evidence="4 5">
    <name type="scientific">Humitalea rosea</name>
    <dbReference type="NCBI Taxonomy" id="990373"/>
    <lineage>
        <taxon>Bacteria</taxon>
        <taxon>Pseudomonadati</taxon>
        <taxon>Pseudomonadota</taxon>
        <taxon>Alphaproteobacteria</taxon>
        <taxon>Acetobacterales</taxon>
        <taxon>Roseomonadaceae</taxon>
        <taxon>Humitalea</taxon>
    </lineage>
</organism>
<dbReference type="InterPro" id="IPR041117">
    <property type="entry name" value="SoxA_A3"/>
</dbReference>
<dbReference type="PRINTS" id="PR00368">
    <property type="entry name" value="FADPNR"/>
</dbReference>
<sequence>MTATDPRSVTGKFPPPAETFQLAVVGAGPAGLAAAIAAAEAGLRVLLIDENPVESAQMGLDVPLLYGGRATAATGRPARMLEQVIASDPGFAEAFDLGVDVRLGTACWGAFANGPNRQALPGLLLGLADAERSWLCGAQRLLLAPGARDLVLGFPGSDQPGVVGAQAVAALLGRYDAFAGRRAVVLGSGTLGIETALLLLERGIAVAAVIEARDVPQAPTDALDGRGVPVLCGMLPGEAIGGPDGVTALRLVATDGSPGPLLEADTVVLAVGTVPNVELAQVLGCALAFDALRGGWVPVLDADGATSLSMVFIAGDGAGLGDDAAAAGRRAALAAARSLGLAVAEAAPPRLPAPADAIAYRMDWMRGLIATGGAGTLVCQCEEVSRGDLLELRPPRYLDAPPPRPVASLGNGGPVHPDQVKRLTRAGMGPCQGRRCREQVAMLLALATDTPLETIPLASYRAPVRPLPLGLLADTEELAEMAAHWEVWFGIQGQWVPWRDIGTPREHLDRYGEPVDPGHL</sequence>
<dbReference type="RefSeq" id="WP_111400113.1">
    <property type="nucleotide sequence ID" value="NZ_QKYU01000030.1"/>
</dbReference>
<keyword evidence="1" id="KW-0560">Oxidoreductase</keyword>
<dbReference type="PANTHER" id="PTHR42949">
    <property type="entry name" value="ANAEROBIC GLYCEROL-3-PHOSPHATE DEHYDROGENASE SUBUNIT B"/>
    <property type="match status" value="1"/>
</dbReference>
<comment type="caution">
    <text evidence="4">The sequence shown here is derived from an EMBL/GenBank/DDBJ whole genome shotgun (WGS) entry which is preliminary data.</text>
</comment>
<dbReference type="OrthoDB" id="9801699at2"/>
<reference evidence="4 5" key="1">
    <citation type="submission" date="2018-06" db="EMBL/GenBank/DDBJ databases">
        <title>Genomic Encyclopedia of Archaeal and Bacterial Type Strains, Phase II (KMG-II): from individual species to whole genera.</title>
        <authorList>
            <person name="Goeker M."/>
        </authorList>
    </citation>
    <scope>NUCLEOTIDE SEQUENCE [LARGE SCALE GENOMIC DNA]</scope>
    <source>
        <strain evidence="4 5">DSM 24525</strain>
    </source>
</reference>
<evidence type="ECO:0000259" key="2">
    <source>
        <dbReference type="Pfam" id="PF07992"/>
    </source>
</evidence>
<dbReference type="GO" id="GO:0016491">
    <property type="term" value="F:oxidoreductase activity"/>
    <property type="evidence" value="ECO:0007669"/>
    <property type="project" value="UniProtKB-KW"/>
</dbReference>
<dbReference type="SUPFAM" id="SSF51905">
    <property type="entry name" value="FAD/NAD(P)-binding domain"/>
    <property type="match status" value="1"/>
</dbReference>
<evidence type="ECO:0000313" key="4">
    <source>
        <dbReference type="EMBL" id="PZW39286.1"/>
    </source>
</evidence>
<gene>
    <name evidence="4" type="ORF">C8P66_13021</name>
</gene>
<dbReference type="InterPro" id="IPR041854">
    <property type="entry name" value="BFD-like_2Fe2S-bd_dom_sf"/>
</dbReference>
<keyword evidence="5" id="KW-1185">Reference proteome</keyword>